<dbReference type="RefSeq" id="WP_039045740.1">
    <property type="nucleotide sequence ID" value="NZ_CP027852.1"/>
</dbReference>
<dbReference type="InterPro" id="IPR006597">
    <property type="entry name" value="Sel1-like"/>
</dbReference>
<protein>
    <submittedName>
        <fullName evidence="1">Sel1 repeat family protein</fullName>
    </submittedName>
</protein>
<dbReference type="SMART" id="SM00671">
    <property type="entry name" value="SEL1"/>
    <property type="match status" value="2"/>
</dbReference>
<proteinExistence type="predicted"/>
<dbReference type="EMBL" id="JAFNAA010000005">
    <property type="protein sequence ID" value="MBO1107790.1"/>
    <property type="molecule type" value="Genomic_DNA"/>
</dbReference>
<dbReference type="KEGG" id="pshi:SAMEA2665130_2732"/>
<dbReference type="PANTHER" id="PTHR43628:SF1">
    <property type="entry name" value="CHITIN SYNTHASE REGULATORY FACTOR 2-RELATED"/>
    <property type="match status" value="1"/>
</dbReference>
<dbReference type="AlphaFoldDB" id="A0A1A9B124"/>
<gene>
    <name evidence="1" type="ORF">J2R62_06080</name>
</gene>
<dbReference type="PANTHER" id="PTHR43628">
    <property type="entry name" value="ACTIVATOR OF C KINASE PROTEIN 1-RELATED"/>
    <property type="match status" value="1"/>
</dbReference>
<dbReference type="Gene3D" id="1.25.40.10">
    <property type="entry name" value="Tetratricopeptide repeat domain"/>
    <property type="match status" value="1"/>
</dbReference>
<dbReference type="InterPro" id="IPR052945">
    <property type="entry name" value="Mitotic_Regulator"/>
</dbReference>
<organism evidence="1 2">
    <name type="scientific">Plesiomonas shigelloides</name>
    <name type="common">Aeromonas shigelloides</name>
    <dbReference type="NCBI Taxonomy" id="703"/>
    <lineage>
        <taxon>Bacteria</taxon>
        <taxon>Pseudomonadati</taxon>
        <taxon>Pseudomonadota</taxon>
        <taxon>Gammaproteobacteria</taxon>
        <taxon>Enterobacterales</taxon>
        <taxon>Enterobacteriaceae</taxon>
        <taxon>Plesiomonas</taxon>
    </lineage>
</organism>
<dbReference type="Proteomes" id="UP000664658">
    <property type="component" value="Unassembled WGS sequence"/>
</dbReference>
<dbReference type="SUPFAM" id="SSF81901">
    <property type="entry name" value="HCP-like"/>
    <property type="match status" value="1"/>
</dbReference>
<evidence type="ECO:0000313" key="1">
    <source>
        <dbReference type="EMBL" id="MBO1107790.1"/>
    </source>
</evidence>
<dbReference type="GeneID" id="69704500"/>
<dbReference type="InterPro" id="IPR011990">
    <property type="entry name" value="TPR-like_helical_dom_sf"/>
</dbReference>
<reference evidence="1" key="1">
    <citation type="submission" date="2021-03" db="EMBL/GenBank/DDBJ databases">
        <title>Plesiomonas shigelloides zfcc0051, isolated from zebrafish feces.</title>
        <authorList>
            <person name="Vanderhoek Z."/>
            <person name="Gaulke C."/>
        </authorList>
    </citation>
    <scope>NUCLEOTIDE SEQUENCE</scope>
    <source>
        <strain evidence="1">Zfcc0051</strain>
    </source>
</reference>
<sequence>MKRRWLAWLWPAGLLLSTAVYADGGSPVEVYQQEALLREIDSEQHLKQVQADQCQLVQDIELRARQAEYPAYQFLWGDMLTEGVCIPQNPELGVYYLRQAAQQALPAAFLRLGQLYRQGRFVQADADKAVRFFREAASLGNTHARIELAQMLVANQGSPLDYEDTYRWLSETIVQAPAQHQLISRLRAALAARMPANAVQRATRQNGFW</sequence>
<name>A0A1A9B124_PLESH</name>
<accession>A0A1A9B124</accession>
<comment type="caution">
    <text evidence="1">The sequence shown here is derived from an EMBL/GenBank/DDBJ whole genome shotgun (WGS) entry which is preliminary data.</text>
</comment>
<dbReference type="Pfam" id="PF08238">
    <property type="entry name" value="Sel1"/>
    <property type="match status" value="2"/>
</dbReference>
<evidence type="ECO:0000313" key="2">
    <source>
        <dbReference type="Proteomes" id="UP000664658"/>
    </source>
</evidence>